<evidence type="ECO:0000313" key="6">
    <source>
        <dbReference type="Ensembl" id="ENSOMYP00000065000.2"/>
    </source>
</evidence>
<dbReference type="CDD" id="cd05157">
    <property type="entry name" value="ETNK_euk"/>
    <property type="match status" value="1"/>
</dbReference>
<name>A0A8C7SCW0_ONCMY</name>
<keyword evidence="1" id="KW-0594">Phospholipid biosynthesis</keyword>
<dbReference type="GO" id="GO:0005737">
    <property type="term" value="C:cytoplasm"/>
    <property type="evidence" value="ECO:0007669"/>
    <property type="project" value="TreeGrafter"/>
</dbReference>
<dbReference type="GO" id="GO:0004305">
    <property type="term" value="F:ethanolamine kinase activity"/>
    <property type="evidence" value="ECO:0007669"/>
    <property type="project" value="UniProtKB-EC"/>
</dbReference>
<dbReference type="PANTHER" id="PTHR22603">
    <property type="entry name" value="CHOLINE/ETHANOALAMINE KINASE"/>
    <property type="match status" value="1"/>
</dbReference>
<dbReference type="Proteomes" id="UP000694395">
    <property type="component" value="Chromosome 17"/>
</dbReference>
<evidence type="ECO:0000256" key="5">
    <source>
        <dbReference type="ARBA" id="ARBA00038874"/>
    </source>
</evidence>
<evidence type="ECO:0000256" key="4">
    <source>
        <dbReference type="ARBA" id="ARBA00038211"/>
    </source>
</evidence>
<evidence type="ECO:0000256" key="2">
    <source>
        <dbReference type="ARBA" id="ARBA00023264"/>
    </source>
</evidence>
<evidence type="ECO:0000256" key="1">
    <source>
        <dbReference type="ARBA" id="ARBA00023209"/>
    </source>
</evidence>
<dbReference type="InterPro" id="IPR011009">
    <property type="entry name" value="Kinase-like_dom_sf"/>
</dbReference>
<keyword evidence="7" id="KW-1185">Reference proteome</keyword>
<dbReference type="AlphaFoldDB" id="A0A8C7SCW0"/>
<reference evidence="6" key="1">
    <citation type="submission" date="2020-07" db="EMBL/GenBank/DDBJ databases">
        <title>A long reads based de novo assembly of the rainbow trout Arlee double haploid line genome.</title>
        <authorList>
            <person name="Gao G."/>
            <person name="Palti Y."/>
        </authorList>
    </citation>
    <scope>NUCLEOTIDE SEQUENCE [LARGE SCALE GENOMIC DNA]</scope>
</reference>
<dbReference type="Pfam" id="PF01633">
    <property type="entry name" value="Choline_kinase"/>
    <property type="match status" value="2"/>
</dbReference>
<reference evidence="6" key="3">
    <citation type="submission" date="2025-09" db="UniProtKB">
        <authorList>
            <consortium name="Ensembl"/>
        </authorList>
    </citation>
    <scope>IDENTIFICATION</scope>
</reference>
<evidence type="ECO:0000256" key="3">
    <source>
        <dbReference type="ARBA" id="ARBA00037883"/>
    </source>
</evidence>
<evidence type="ECO:0000313" key="7">
    <source>
        <dbReference type="Proteomes" id="UP000694395"/>
    </source>
</evidence>
<dbReference type="Gene3D" id="3.90.1200.10">
    <property type="match status" value="2"/>
</dbReference>
<comment type="similarity">
    <text evidence="4">Belongs to the choline/ethanolamine kinase family.</text>
</comment>
<dbReference type="GeneTree" id="ENSGT00950000182939"/>
<dbReference type="GO" id="GO:0006646">
    <property type="term" value="P:phosphatidylethanolamine biosynthetic process"/>
    <property type="evidence" value="ECO:0007669"/>
    <property type="project" value="TreeGrafter"/>
</dbReference>
<keyword evidence="1" id="KW-0443">Lipid metabolism</keyword>
<keyword evidence="2" id="KW-1208">Phospholipid metabolism</keyword>
<reference evidence="6" key="2">
    <citation type="submission" date="2025-08" db="UniProtKB">
        <authorList>
            <consortium name="Ensembl"/>
        </authorList>
    </citation>
    <scope>IDENTIFICATION</scope>
</reference>
<keyword evidence="1" id="KW-0444">Lipid biosynthesis</keyword>
<dbReference type="SUPFAM" id="SSF56112">
    <property type="entry name" value="Protein kinase-like (PK-like)"/>
    <property type="match status" value="1"/>
</dbReference>
<dbReference type="Ensembl" id="ENSOMYT00000070787.2">
    <property type="protein sequence ID" value="ENSOMYP00000065000.2"/>
    <property type="gene ID" value="ENSOMYG00000011689.2"/>
</dbReference>
<comment type="pathway">
    <text evidence="3">Phospholipid metabolism; phosphatidylethanolamine biosynthesis; phosphatidylethanolamine from ethanolamine: step 1/3.</text>
</comment>
<dbReference type="PANTHER" id="PTHR22603:SF94">
    <property type="entry name" value="ETHANOLAMINE KINASE 2"/>
    <property type="match status" value="1"/>
</dbReference>
<dbReference type="EC" id="2.7.1.82" evidence="5"/>
<protein>
    <recommendedName>
        <fullName evidence="5">ethanolamine kinase</fullName>
        <ecNumber evidence="5">2.7.1.82</ecNumber>
    </recommendedName>
</protein>
<organism evidence="6 7">
    <name type="scientific">Oncorhynchus mykiss</name>
    <name type="common">Rainbow trout</name>
    <name type="synonym">Salmo gairdneri</name>
    <dbReference type="NCBI Taxonomy" id="8022"/>
    <lineage>
        <taxon>Eukaryota</taxon>
        <taxon>Metazoa</taxon>
        <taxon>Chordata</taxon>
        <taxon>Craniata</taxon>
        <taxon>Vertebrata</taxon>
        <taxon>Euteleostomi</taxon>
        <taxon>Actinopterygii</taxon>
        <taxon>Neopterygii</taxon>
        <taxon>Teleostei</taxon>
        <taxon>Protacanthopterygii</taxon>
        <taxon>Salmoniformes</taxon>
        <taxon>Salmonidae</taxon>
        <taxon>Salmoninae</taxon>
        <taxon>Oncorhynchus</taxon>
    </lineage>
</organism>
<gene>
    <name evidence="6" type="primary">LOC110494394</name>
</gene>
<proteinExistence type="inferred from homology"/>
<accession>A0A8C7SCW0</accession>
<dbReference type="Gene3D" id="3.30.200.20">
    <property type="entry name" value="Phosphorylase Kinase, domain 1"/>
    <property type="match status" value="1"/>
</dbReference>
<sequence>MSRITFISVKNSKRKINHIMETEIHVPVGSPVIRKIPIFVEEHNVTDGAMKLIKQLRPAWDINHVKTKLFTDGTTNKLVGCYVDASPEDVVLVRVYGNKTELIVDRDNELKSFQVLHANGCAPRLYCTFQNGLCYEFMQGDALGTQDVRDPILLRLISREMARIHAIHAHNGCIPKPNLWIKMRKYFSLVATEFTEQASNARIQQEVPSQAVLEQEMVWMKEHLSQLGSPVVLCHNDLLCKNIIHNSKEGMSELDYGLYPSREMQLEWLRVYLQAYKLSTKKGEEVSDRELERLYIQVNKFALASHFFWGFWALIQTKYSSIDFDFLGYAVLRFNQYFKTKPAVMALQIPE</sequence>